<dbReference type="InterPro" id="IPR045889">
    <property type="entry name" value="MES/HNL"/>
</dbReference>
<dbReference type="Pfam" id="PF12697">
    <property type="entry name" value="Abhydrolase_6"/>
    <property type="match status" value="1"/>
</dbReference>
<dbReference type="InterPro" id="IPR000073">
    <property type="entry name" value="AB_hydrolase_1"/>
</dbReference>
<keyword evidence="2" id="KW-0378">Hydrolase</keyword>
<organism evidence="2 3">
    <name type="scientific">Nibrella viscosa</name>
    <dbReference type="NCBI Taxonomy" id="1084524"/>
    <lineage>
        <taxon>Bacteria</taxon>
        <taxon>Pseudomonadati</taxon>
        <taxon>Bacteroidota</taxon>
        <taxon>Cytophagia</taxon>
        <taxon>Cytophagales</taxon>
        <taxon>Spirosomataceae</taxon>
        <taxon>Nibrella</taxon>
    </lineage>
</organism>
<keyword evidence="3" id="KW-1185">Reference proteome</keyword>
<dbReference type="PANTHER" id="PTHR10992">
    <property type="entry name" value="METHYLESTERASE FAMILY MEMBER"/>
    <property type="match status" value="1"/>
</dbReference>
<name>A0ABP8JQY0_9BACT</name>
<dbReference type="PANTHER" id="PTHR10992:SF1086">
    <property type="entry name" value="AB HYDROLASE-1 DOMAIN-CONTAINING PROTEIN"/>
    <property type="match status" value="1"/>
</dbReference>
<dbReference type="Gene3D" id="3.40.50.1820">
    <property type="entry name" value="alpha/beta hydrolase"/>
    <property type="match status" value="1"/>
</dbReference>
<evidence type="ECO:0000259" key="1">
    <source>
        <dbReference type="Pfam" id="PF12697"/>
    </source>
</evidence>
<dbReference type="GO" id="GO:0016787">
    <property type="term" value="F:hydrolase activity"/>
    <property type="evidence" value="ECO:0007669"/>
    <property type="project" value="UniProtKB-KW"/>
</dbReference>
<reference evidence="3" key="1">
    <citation type="journal article" date="2019" name="Int. J. Syst. Evol. Microbiol.">
        <title>The Global Catalogue of Microorganisms (GCM) 10K type strain sequencing project: providing services to taxonomists for standard genome sequencing and annotation.</title>
        <authorList>
            <consortium name="The Broad Institute Genomics Platform"/>
            <consortium name="The Broad Institute Genome Sequencing Center for Infectious Disease"/>
            <person name="Wu L."/>
            <person name="Ma J."/>
        </authorList>
    </citation>
    <scope>NUCLEOTIDE SEQUENCE [LARGE SCALE GENOMIC DNA]</scope>
    <source>
        <strain evidence="3">JCM 17925</strain>
    </source>
</reference>
<accession>A0ABP8JQY0</accession>
<dbReference type="SUPFAM" id="SSF53474">
    <property type="entry name" value="alpha/beta-Hydrolases"/>
    <property type="match status" value="1"/>
</dbReference>
<protein>
    <submittedName>
        <fullName evidence="2">Alpha/beta fold hydrolase</fullName>
    </submittedName>
</protein>
<dbReference type="InterPro" id="IPR029058">
    <property type="entry name" value="AB_hydrolase_fold"/>
</dbReference>
<sequence>MLVMNTPTSSSDKTYILVHGAWYGGGWCWHKVVPLLESRGYAVIPVDLPGYGQDTTPAASVTLDDYVTTVLDVAGSVKGKVVLVGHSLGGAVISQASEFLGPEKAEKLVYVDAFLLRNGESILAQVQQLAEASKAAPEPAAEQLAADYLIFSDDQKTCLVDPARMQEVFCHDAPAEDVALAKANLRWQPVAGLATPISVTDERYGVIPKVYIRCTKSRDLDRRSIVQHVPCQQVFELPSSHSPFFSMPDRLAAILEEVY</sequence>
<feature type="domain" description="AB hydrolase-1" evidence="1">
    <location>
        <begin position="16"/>
        <end position="253"/>
    </location>
</feature>
<evidence type="ECO:0000313" key="3">
    <source>
        <dbReference type="Proteomes" id="UP001500936"/>
    </source>
</evidence>
<gene>
    <name evidence="2" type="ORF">GCM10023187_00760</name>
</gene>
<dbReference type="EMBL" id="BAABHB010000001">
    <property type="protein sequence ID" value="GAA4394674.1"/>
    <property type="molecule type" value="Genomic_DNA"/>
</dbReference>
<proteinExistence type="predicted"/>
<evidence type="ECO:0000313" key="2">
    <source>
        <dbReference type="EMBL" id="GAA4394674.1"/>
    </source>
</evidence>
<comment type="caution">
    <text evidence="2">The sequence shown here is derived from an EMBL/GenBank/DDBJ whole genome shotgun (WGS) entry which is preliminary data.</text>
</comment>
<dbReference type="Proteomes" id="UP001500936">
    <property type="component" value="Unassembled WGS sequence"/>
</dbReference>